<comment type="caution">
    <text evidence="2">The sequence shown here is derived from an EMBL/GenBank/DDBJ whole genome shotgun (WGS) entry which is preliminary data.</text>
</comment>
<accession>A0A4S3KU54</accession>
<keyword evidence="1" id="KW-0175">Coiled coil</keyword>
<dbReference type="Proteomes" id="UP000307749">
    <property type="component" value="Unassembled WGS sequence"/>
</dbReference>
<organism evidence="2 3">
    <name type="scientific">Metallibacterium scheffleri</name>
    <dbReference type="NCBI Taxonomy" id="993689"/>
    <lineage>
        <taxon>Bacteria</taxon>
        <taxon>Pseudomonadati</taxon>
        <taxon>Pseudomonadota</taxon>
        <taxon>Gammaproteobacteria</taxon>
        <taxon>Lysobacterales</taxon>
        <taxon>Rhodanobacteraceae</taxon>
        <taxon>Metallibacterium</taxon>
    </lineage>
</organism>
<dbReference type="EMBL" id="MWQO01000004">
    <property type="protein sequence ID" value="THD11998.1"/>
    <property type="molecule type" value="Genomic_DNA"/>
</dbReference>
<keyword evidence="3" id="KW-1185">Reference proteome</keyword>
<name>A0A4S3KU54_9GAMM</name>
<dbReference type="Gene3D" id="1.20.5.340">
    <property type="match status" value="1"/>
</dbReference>
<dbReference type="RefSeq" id="WP_081126121.1">
    <property type="nucleotide sequence ID" value="NZ_LDOS01000001.1"/>
</dbReference>
<proteinExistence type="predicted"/>
<dbReference type="OrthoDB" id="5775699at2"/>
<evidence type="ECO:0000256" key="1">
    <source>
        <dbReference type="SAM" id="Coils"/>
    </source>
</evidence>
<sequence length="80" mass="9193">MTANTENLILELLRVMRADITSIKDGMREVKGRLTSLEAAIAALRRDHLGAQEDVYRQQAAIDRLAERMDRVEKRLELQD</sequence>
<feature type="coiled-coil region" evidence="1">
    <location>
        <begin position="27"/>
        <end position="75"/>
    </location>
</feature>
<evidence type="ECO:0000313" key="3">
    <source>
        <dbReference type="Proteomes" id="UP000307749"/>
    </source>
</evidence>
<protein>
    <submittedName>
        <fullName evidence="2">Uncharacterized protein</fullName>
    </submittedName>
</protein>
<evidence type="ECO:0000313" key="2">
    <source>
        <dbReference type="EMBL" id="THD11998.1"/>
    </source>
</evidence>
<reference evidence="2 3" key="1">
    <citation type="submission" date="2017-02" db="EMBL/GenBank/DDBJ databases">
        <title>Whole genome sequencing of Metallibacterium scheffleri DSM 24874 (T).</title>
        <authorList>
            <person name="Kumar S."/>
            <person name="Patil P."/>
            <person name="Patil P.B."/>
        </authorList>
    </citation>
    <scope>NUCLEOTIDE SEQUENCE [LARGE SCALE GENOMIC DNA]</scope>
    <source>
        <strain evidence="2 3">DSM 24874</strain>
    </source>
</reference>
<dbReference type="STRING" id="993689.GCA_002077135_00729"/>
<gene>
    <name evidence="2" type="ORF">B1806_01315</name>
</gene>
<dbReference type="AlphaFoldDB" id="A0A4S3KU54"/>